<sequence>MKVEAGHDGLTGTPLYMSIAISYGARHRSLMDDLESVFYVVLHALSRIENGVRKGLGFTFIDNKMLAVARSALLAQEANFLSHFGLFEPGGRLGEVLLATYRFLFWSETGYIGTSLWGNDVYERKHDLGLAKEFVDMEALAILEQWDSDSASAGDHEHVEIESG</sequence>
<comment type="caution">
    <text evidence="1">The sequence shown here is derived from an EMBL/GenBank/DDBJ whole genome shotgun (WGS) entry which is preliminary data.</text>
</comment>
<evidence type="ECO:0000313" key="2">
    <source>
        <dbReference type="Proteomes" id="UP001143981"/>
    </source>
</evidence>
<dbReference type="Proteomes" id="UP001143981">
    <property type="component" value="Unassembled WGS sequence"/>
</dbReference>
<name>A0A9W7XP12_9FUNG</name>
<dbReference type="EMBL" id="JANBOI010004146">
    <property type="protein sequence ID" value="KAJ1717959.1"/>
    <property type="molecule type" value="Genomic_DNA"/>
</dbReference>
<dbReference type="AlphaFoldDB" id="A0A9W7XP12"/>
<organism evidence="1 2">
    <name type="scientific">Coemansia biformis</name>
    <dbReference type="NCBI Taxonomy" id="1286918"/>
    <lineage>
        <taxon>Eukaryota</taxon>
        <taxon>Fungi</taxon>
        <taxon>Fungi incertae sedis</taxon>
        <taxon>Zoopagomycota</taxon>
        <taxon>Kickxellomycotina</taxon>
        <taxon>Kickxellomycetes</taxon>
        <taxon>Kickxellales</taxon>
        <taxon>Kickxellaceae</taxon>
        <taxon>Coemansia</taxon>
    </lineage>
</organism>
<keyword evidence="2" id="KW-1185">Reference proteome</keyword>
<dbReference type="OrthoDB" id="5592585at2759"/>
<protein>
    <submittedName>
        <fullName evidence="1">Uncharacterized protein</fullName>
    </submittedName>
</protein>
<gene>
    <name evidence="1" type="ORF">LPJ61_007004</name>
</gene>
<accession>A0A9W7XP12</accession>
<reference evidence="1" key="1">
    <citation type="submission" date="2022-07" db="EMBL/GenBank/DDBJ databases">
        <title>Phylogenomic reconstructions and comparative analyses of Kickxellomycotina fungi.</title>
        <authorList>
            <person name="Reynolds N.K."/>
            <person name="Stajich J.E."/>
            <person name="Barry K."/>
            <person name="Grigoriev I.V."/>
            <person name="Crous P."/>
            <person name="Smith M.E."/>
        </authorList>
    </citation>
    <scope>NUCLEOTIDE SEQUENCE</scope>
    <source>
        <strain evidence="1">BCRC 34381</strain>
    </source>
</reference>
<evidence type="ECO:0000313" key="1">
    <source>
        <dbReference type="EMBL" id="KAJ1717959.1"/>
    </source>
</evidence>
<feature type="non-terminal residue" evidence="1">
    <location>
        <position position="164"/>
    </location>
</feature>
<proteinExistence type="predicted"/>